<dbReference type="Gene3D" id="3.30.70.270">
    <property type="match status" value="1"/>
</dbReference>
<comment type="cofactor">
    <cofactor evidence="2">
        <name>Mg(2+)</name>
        <dbReference type="ChEBI" id="CHEBI:18420"/>
    </cofactor>
    <text evidence="2">Binds 2 magnesium ions per subunit.</text>
</comment>
<dbReference type="STRING" id="1318617.MGM1_4500"/>
<comment type="subcellular location">
    <subcellularLocation>
        <location evidence="2">Cytoplasm</location>
    </subcellularLocation>
</comment>
<dbReference type="InterPro" id="IPR001126">
    <property type="entry name" value="UmuC"/>
</dbReference>
<keyword evidence="2" id="KW-0548">Nucleotidyltransferase</keyword>
<dbReference type="CDD" id="cd03586">
    <property type="entry name" value="PolY_Pol_IV_kappa"/>
    <property type="match status" value="1"/>
</dbReference>
<feature type="site" description="Substrate discrimination" evidence="2">
    <location>
        <position position="13"/>
    </location>
</feature>
<name>A0A097ST94_9BACT</name>
<dbReference type="Pfam" id="PF00817">
    <property type="entry name" value="IMS"/>
    <property type="match status" value="1"/>
</dbReference>
<dbReference type="Gene3D" id="1.10.150.20">
    <property type="entry name" value="5' to 3' exonuclease, C-terminal subdomain"/>
    <property type="match status" value="1"/>
</dbReference>
<feature type="binding site" evidence="2">
    <location>
        <position position="8"/>
    </location>
    <ligand>
        <name>Mg(2+)</name>
        <dbReference type="ChEBI" id="CHEBI:18420"/>
    </ligand>
</feature>
<evidence type="ECO:0000256" key="1">
    <source>
        <dbReference type="ARBA" id="ARBA00010945"/>
    </source>
</evidence>
<evidence type="ECO:0000256" key="3">
    <source>
        <dbReference type="SAM" id="Coils"/>
    </source>
</evidence>
<dbReference type="GO" id="GO:0003887">
    <property type="term" value="F:DNA-directed DNA polymerase activity"/>
    <property type="evidence" value="ECO:0007669"/>
    <property type="project" value="UniProtKB-UniRule"/>
</dbReference>
<dbReference type="PANTHER" id="PTHR11076">
    <property type="entry name" value="DNA REPAIR POLYMERASE UMUC / TRANSFERASE FAMILY MEMBER"/>
    <property type="match status" value="1"/>
</dbReference>
<sequence length="387" mass="44864">MKYILHVDCNAFFASVEEIINPKLKNRPIVVGGRTKRSVVASANYLARNHGIKSAMPIYMAQKLCRGLVVLNPNFDAYNEYSQKFINYIREKFSNHIEEMSIDECFVDITYLCKNEEHAFEIAKRIQQGIYQELNLPVSIGVSYNKFLAKMASDIKKPLGITAIFNSEQLKKYLWKQPIENMFLIGQSSAKILRQFGIETIGDLAIEENKEILKKVLNKNWINHYYHANGFGSDQLDYSLNVPKSISSSATFLNDTNNYDEIVGMIKHLSYDLISRLNYYELKAKTFSVYIKYPNFKTTMKNITLDNYYYLYKDVVNIFIDLYLKHFVDQTIRLVGVGLSKLTSREKTIIEVEVKNENSNDELIKLKNKINEQLNLDLVDIANRKLK</sequence>
<protein>
    <recommendedName>
        <fullName evidence="2">DNA polymerase IV</fullName>
        <shortName evidence="2">Pol IV</shortName>
        <ecNumber evidence="2">2.7.7.7</ecNumber>
    </recommendedName>
</protein>
<dbReference type="GO" id="GO:0006281">
    <property type="term" value="P:DNA repair"/>
    <property type="evidence" value="ECO:0007669"/>
    <property type="project" value="UniProtKB-UniRule"/>
</dbReference>
<dbReference type="KEGG" id="mgj:MGM1_4500"/>
<evidence type="ECO:0000313" key="6">
    <source>
        <dbReference type="Proteomes" id="UP000030066"/>
    </source>
</evidence>
<keyword evidence="2" id="KW-0234">DNA repair</keyword>
<dbReference type="SUPFAM" id="SSF56672">
    <property type="entry name" value="DNA/RNA polymerases"/>
    <property type="match status" value="1"/>
</dbReference>
<dbReference type="GO" id="GO:0006261">
    <property type="term" value="P:DNA-templated DNA replication"/>
    <property type="evidence" value="ECO:0007669"/>
    <property type="project" value="UniProtKB-UniRule"/>
</dbReference>
<dbReference type="Gene3D" id="3.30.1490.100">
    <property type="entry name" value="DNA polymerase, Y-family, little finger domain"/>
    <property type="match status" value="1"/>
</dbReference>
<dbReference type="InterPro" id="IPR043502">
    <property type="entry name" value="DNA/RNA_pol_sf"/>
</dbReference>
<comment type="subunit">
    <text evidence="2">Monomer.</text>
</comment>
<evidence type="ECO:0000256" key="2">
    <source>
        <dbReference type="HAMAP-Rule" id="MF_01113"/>
    </source>
</evidence>
<dbReference type="HAMAP" id="MF_01113">
    <property type="entry name" value="DNApol_IV"/>
    <property type="match status" value="1"/>
</dbReference>
<keyword evidence="2" id="KW-0963">Cytoplasm</keyword>
<gene>
    <name evidence="5" type="primary">dinP</name>
    <name evidence="2" type="synonym">dinB</name>
    <name evidence="5" type="ORF">MGM1_4500</name>
</gene>
<proteinExistence type="inferred from homology"/>
<dbReference type="Proteomes" id="UP000030066">
    <property type="component" value="Chromosome"/>
</dbReference>
<dbReference type="InterPro" id="IPR050116">
    <property type="entry name" value="DNA_polymerase-Y"/>
</dbReference>
<dbReference type="PROSITE" id="PS50173">
    <property type="entry name" value="UMUC"/>
    <property type="match status" value="1"/>
</dbReference>
<feature type="active site" evidence="2">
    <location>
        <position position="104"/>
    </location>
</feature>
<keyword evidence="2" id="KW-0235">DNA replication</keyword>
<keyword evidence="2" id="KW-0808">Transferase</keyword>
<feature type="binding site" evidence="2">
    <location>
        <position position="103"/>
    </location>
    <ligand>
        <name>Mg(2+)</name>
        <dbReference type="ChEBI" id="CHEBI:18420"/>
    </ligand>
</feature>
<comment type="catalytic activity">
    <reaction evidence="2">
        <text>DNA(n) + a 2'-deoxyribonucleoside 5'-triphosphate = DNA(n+1) + diphosphate</text>
        <dbReference type="Rhea" id="RHEA:22508"/>
        <dbReference type="Rhea" id="RHEA-COMP:17339"/>
        <dbReference type="Rhea" id="RHEA-COMP:17340"/>
        <dbReference type="ChEBI" id="CHEBI:33019"/>
        <dbReference type="ChEBI" id="CHEBI:61560"/>
        <dbReference type="ChEBI" id="CHEBI:173112"/>
        <dbReference type="EC" id="2.7.7.7"/>
    </reaction>
</comment>
<keyword evidence="2" id="KW-0479">Metal-binding</keyword>
<dbReference type="GO" id="GO:0003684">
    <property type="term" value="F:damaged DNA binding"/>
    <property type="evidence" value="ECO:0007669"/>
    <property type="project" value="InterPro"/>
</dbReference>
<keyword evidence="6" id="KW-1185">Reference proteome</keyword>
<dbReference type="EC" id="2.7.7.7" evidence="2"/>
<keyword evidence="2" id="KW-0227">DNA damage</keyword>
<dbReference type="GO" id="GO:0000287">
    <property type="term" value="F:magnesium ion binding"/>
    <property type="evidence" value="ECO:0007669"/>
    <property type="project" value="UniProtKB-UniRule"/>
</dbReference>
<keyword evidence="2" id="KW-0238">DNA-binding</keyword>
<dbReference type="NCBIfam" id="NF002677">
    <property type="entry name" value="PRK02406.1"/>
    <property type="match status" value="1"/>
</dbReference>
<dbReference type="GO" id="GO:0042276">
    <property type="term" value="P:error-prone translesion synthesis"/>
    <property type="evidence" value="ECO:0007669"/>
    <property type="project" value="TreeGrafter"/>
</dbReference>
<dbReference type="InterPro" id="IPR017961">
    <property type="entry name" value="DNA_pol_Y-fam_little_finger"/>
</dbReference>
<keyword evidence="3" id="KW-0175">Coiled coil</keyword>
<dbReference type="Gene3D" id="3.40.1170.60">
    <property type="match status" value="1"/>
</dbReference>
<feature type="domain" description="UmuC" evidence="4">
    <location>
        <begin position="4"/>
        <end position="186"/>
    </location>
</feature>
<organism evidence="5 6">
    <name type="scientific">Candidatus Malacoplasma girerdii</name>
    <dbReference type="NCBI Taxonomy" id="1318617"/>
    <lineage>
        <taxon>Bacteria</taxon>
        <taxon>Bacillati</taxon>
        <taxon>Mycoplasmatota</taxon>
        <taxon>Mycoplasmoidales</taxon>
        <taxon>Mycoplasmoidaceae</taxon>
        <taxon>Malacoplasma</taxon>
    </lineage>
</organism>
<dbReference type="PANTHER" id="PTHR11076:SF33">
    <property type="entry name" value="DNA POLYMERASE KAPPA"/>
    <property type="match status" value="1"/>
</dbReference>
<keyword evidence="2" id="KW-0460">Magnesium</keyword>
<dbReference type="GO" id="GO:0005829">
    <property type="term" value="C:cytosol"/>
    <property type="evidence" value="ECO:0007669"/>
    <property type="project" value="TreeGrafter"/>
</dbReference>
<dbReference type="GO" id="GO:0009432">
    <property type="term" value="P:SOS response"/>
    <property type="evidence" value="ECO:0007669"/>
    <property type="project" value="TreeGrafter"/>
</dbReference>
<comment type="similarity">
    <text evidence="1 2">Belongs to the DNA polymerase type-Y family.</text>
</comment>
<reference evidence="5 6" key="1">
    <citation type="journal article" date="2014" name="PLoS ONE">
        <title>An emerging Mycoplasma associated with trichomoniasis, vaginal infection and disease.</title>
        <authorList>
            <consortium name="Vaginal Microbiome Consortium"/>
            <person name="Fettweis J.M."/>
            <person name="Serrano M.G."/>
            <person name="Huang B."/>
            <person name="Brooks J.P."/>
            <person name="Glascock A.L."/>
            <person name="Sheth N.U."/>
            <person name="Strauss J.F.III."/>
            <person name="Jefferson K.K."/>
            <person name="Buck G.A."/>
        </authorList>
    </citation>
    <scope>NUCLEOTIDE SEQUENCE [LARGE SCALE GENOMIC DNA]</scope>
    <source>
        <strain evidence="5 6">VCU_M1</strain>
    </source>
</reference>
<dbReference type="Pfam" id="PF11799">
    <property type="entry name" value="IMS_C"/>
    <property type="match status" value="1"/>
</dbReference>
<accession>A0A097ST94</accession>
<dbReference type="InterPro" id="IPR043128">
    <property type="entry name" value="Rev_trsase/Diguanyl_cyclase"/>
</dbReference>
<dbReference type="eggNOG" id="COG0389">
    <property type="taxonomic scope" value="Bacteria"/>
</dbReference>
<comment type="function">
    <text evidence="2">Poorly processive, error-prone DNA polymerase involved in untargeted mutagenesis. Copies undamaged DNA at stalled replication forks, which arise in vivo from mismatched or misaligned primer ends. These misaligned primers can be extended by PolIV. Exhibits no 3'-5' exonuclease (proofreading) activity. May be involved in translesional synthesis, in conjunction with the beta clamp from PolIII.</text>
</comment>
<dbReference type="InterPro" id="IPR036775">
    <property type="entry name" value="DNA_pol_Y-fam_lit_finger_sf"/>
</dbReference>
<dbReference type="InterPro" id="IPR022880">
    <property type="entry name" value="DNApol_IV"/>
</dbReference>
<dbReference type="AlphaFoldDB" id="A0A097ST94"/>
<feature type="coiled-coil region" evidence="3">
    <location>
        <begin position="349"/>
        <end position="376"/>
    </location>
</feature>
<keyword evidence="2" id="KW-0239">DNA-directed DNA polymerase</keyword>
<dbReference type="HOGENOM" id="CLU_012348_1_2_14"/>
<keyword evidence="2" id="KW-0515">Mutator protein</keyword>
<evidence type="ECO:0000313" key="5">
    <source>
        <dbReference type="EMBL" id="AIV03816.1"/>
    </source>
</evidence>
<evidence type="ECO:0000259" key="4">
    <source>
        <dbReference type="PROSITE" id="PS50173"/>
    </source>
</evidence>
<dbReference type="SUPFAM" id="SSF100879">
    <property type="entry name" value="Lesion bypass DNA polymerase (Y-family), little finger domain"/>
    <property type="match status" value="1"/>
</dbReference>
<dbReference type="EMBL" id="CP007711">
    <property type="protein sequence ID" value="AIV03816.1"/>
    <property type="molecule type" value="Genomic_DNA"/>
</dbReference>